<keyword evidence="2" id="KW-1185">Reference proteome</keyword>
<evidence type="ECO:0000313" key="1">
    <source>
        <dbReference type="EMBL" id="CAH0030558.1"/>
    </source>
</evidence>
<reference evidence="1" key="1">
    <citation type="submission" date="2021-10" db="EMBL/GenBank/DDBJ databases">
        <authorList>
            <person name="Piombo E."/>
        </authorList>
    </citation>
    <scope>NUCLEOTIDE SEQUENCE</scope>
</reference>
<protein>
    <recommendedName>
        <fullName evidence="3">F-box domain-containing protein</fullName>
    </recommendedName>
</protein>
<dbReference type="OrthoDB" id="4191831at2759"/>
<evidence type="ECO:0000313" key="2">
    <source>
        <dbReference type="Proteomes" id="UP000696573"/>
    </source>
</evidence>
<dbReference type="EMBL" id="CABFNQ020000740">
    <property type="protein sequence ID" value="CAH0030558.1"/>
    <property type="molecule type" value="Genomic_DNA"/>
</dbReference>
<accession>A0A9N9YME6</accession>
<evidence type="ECO:0008006" key="3">
    <source>
        <dbReference type="Google" id="ProtNLM"/>
    </source>
</evidence>
<comment type="caution">
    <text evidence="1">The sequence shown here is derived from an EMBL/GenBank/DDBJ whole genome shotgun (WGS) entry which is preliminary data.</text>
</comment>
<dbReference type="AlphaFoldDB" id="A0A9N9YME6"/>
<name>A0A9N9YME6_9HYPO</name>
<dbReference type="Proteomes" id="UP000696573">
    <property type="component" value="Unassembled WGS sequence"/>
</dbReference>
<organism evidence="1 2">
    <name type="scientific">Clonostachys rhizophaga</name>
    <dbReference type="NCBI Taxonomy" id="160324"/>
    <lineage>
        <taxon>Eukaryota</taxon>
        <taxon>Fungi</taxon>
        <taxon>Dikarya</taxon>
        <taxon>Ascomycota</taxon>
        <taxon>Pezizomycotina</taxon>
        <taxon>Sordariomycetes</taxon>
        <taxon>Hypocreomycetidae</taxon>
        <taxon>Hypocreales</taxon>
        <taxon>Bionectriaceae</taxon>
        <taxon>Clonostachys</taxon>
    </lineage>
</organism>
<proteinExistence type="predicted"/>
<gene>
    <name evidence="1" type="ORF">CRHIZ90672A_00003451</name>
</gene>
<sequence>MAPLTDTPNEIIYHICGFVPKISDLKNPCLTSKSLRSSAEPFLYSSVILEYSFLCIPRIVPLLRTLLRRPELFQHLDTVSMNGWGFGGQDDSRAIDLKSLDTAFKEQCLAAIEKTNVPFTELWIKKFNSGETCLEALSALLLANLSSGTKRLALMRNFINGRELIGKVMQAKAYGELPALDRLKEIKYFKGYDYQITTRNDTFEDVISLFYLPAVTDIVAWVPNSPDFRWPAGAPNLDHLTSLDIARLSDQHMGKILSLTRNLKSLLWTWEYDDSEDPWLPPTLDFDKIVAILSKVRHTLDTLLFRLNIKGGHHSYLYQPIFFPNLTILGSFRGLAGFDRLTDLEVPLISLAGFGDSPQPLEESIPTNIKTLALSKDMLLDRAVKWQEGFGAHVFDIMKDLIQLLAKNVPTRLPHLHRLVLLEDAEGTKYGCIFKKYEACATAESWADGYEMLSLPRELPLARYSFGWRTIPDMQYVRTDCPLWARDLKDTIRRARRI</sequence>